<dbReference type="SUPFAM" id="SSF48230">
    <property type="entry name" value="Chondroitin AC/alginate lyase"/>
    <property type="match status" value="1"/>
</dbReference>
<dbReference type="Proteomes" id="UP000178606">
    <property type="component" value="Unassembled WGS sequence"/>
</dbReference>
<organism evidence="7 8">
    <name type="scientific">Handelsmanbacteria sp. (strain RIFCSPLOWO2_12_FULL_64_10)</name>
    <dbReference type="NCBI Taxonomy" id="1817868"/>
    <lineage>
        <taxon>Bacteria</taxon>
        <taxon>Candidatus Handelsmaniibacteriota</taxon>
    </lineage>
</organism>
<keyword evidence="4" id="KW-0456">Lyase</keyword>
<evidence type="ECO:0000256" key="4">
    <source>
        <dbReference type="ARBA" id="ARBA00023239"/>
    </source>
</evidence>
<dbReference type="Pfam" id="PF16889">
    <property type="entry name" value="Hepar_II_III_N"/>
    <property type="match status" value="1"/>
</dbReference>
<reference evidence="7 8" key="1">
    <citation type="journal article" date="2016" name="Nat. Commun.">
        <title>Thousands of microbial genomes shed light on interconnected biogeochemical processes in an aquifer system.</title>
        <authorList>
            <person name="Anantharaman K."/>
            <person name="Brown C.T."/>
            <person name="Hug L.A."/>
            <person name="Sharon I."/>
            <person name="Castelle C.J."/>
            <person name="Probst A.J."/>
            <person name="Thomas B.C."/>
            <person name="Singh A."/>
            <person name="Wilkins M.J."/>
            <person name="Karaoz U."/>
            <person name="Brodie E.L."/>
            <person name="Williams K.H."/>
            <person name="Hubbard S.S."/>
            <person name="Banfield J.F."/>
        </authorList>
    </citation>
    <scope>NUCLEOTIDE SEQUENCE [LARGE SCALE GENOMIC DNA]</scope>
    <source>
        <strain evidence="8">RIFCSPLOWO2_12_FULL_64_10</strain>
    </source>
</reference>
<feature type="domain" description="Heparinase II/III-like C-terminal" evidence="5">
    <location>
        <begin position="386"/>
        <end position="565"/>
    </location>
</feature>
<keyword evidence="3" id="KW-0574">Periplasm</keyword>
<protein>
    <submittedName>
        <fullName evidence="7">Uncharacterized protein</fullName>
    </submittedName>
</protein>
<evidence type="ECO:0000256" key="2">
    <source>
        <dbReference type="ARBA" id="ARBA00022729"/>
    </source>
</evidence>
<dbReference type="InterPro" id="IPR012480">
    <property type="entry name" value="Hepar_II_III_C"/>
</dbReference>
<dbReference type="InterPro" id="IPR031680">
    <property type="entry name" value="Hepar_II_III_N"/>
</dbReference>
<dbReference type="Gene3D" id="1.50.10.100">
    <property type="entry name" value="Chondroitin AC/alginate lyase"/>
    <property type="match status" value="1"/>
</dbReference>
<evidence type="ECO:0000313" key="7">
    <source>
        <dbReference type="EMBL" id="OGG47026.1"/>
    </source>
</evidence>
<evidence type="ECO:0000259" key="6">
    <source>
        <dbReference type="Pfam" id="PF16889"/>
    </source>
</evidence>
<dbReference type="PANTHER" id="PTHR39210">
    <property type="entry name" value="HEPARIN-SULFATE LYASE"/>
    <property type="match status" value="1"/>
</dbReference>
<accession>A0A1F6CCV1</accession>
<dbReference type="InterPro" id="IPR008929">
    <property type="entry name" value="Chondroitin_lyas"/>
</dbReference>
<comment type="caution">
    <text evidence="7">The sequence shown here is derived from an EMBL/GenBank/DDBJ whole genome shotgun (WGS) entry which is preliminary data.</text>
</comment>
<sequence>MTDEQFFEAMNLDYPGLERVREAAGRKDWTAAKREFVAHLKRRERPVWFFDWQERGRRRRPAVQGRPMWRGRWEDEEGGATPDTSEADRIVANELTSCNVAQKFGDEIDWELDPIHYKEWTWQLSRHPFWVTLGRAYWETGDEKYAQAFVRQMTHWVEHVLVPVGWDGNAWKTDARMGTDATNCWRTIECGIRTAQTWMPSFFLFLSSPSFSDEAVCAMVKSMVEHARHLLRWPRTGNWLTMEANGQLHVGAMFPEFRESAEWVRTAVERLYRELDAQVYPDGAQIELSSGYHQVSLRNFVGAFEVARINGIPLPADAMGKLEKMYHYNLYLVMPDGTMPALNDGGHTVIRSSMEEGALFFPHRKDFRWAASGGREGEAPEVTSCAFPYAGHFVMRSGWDADALYLFFDGGPFGYGHQHEDKLNLVVHAYGKTHVEDAGNYPYDSSQWRRYVISTRAHNTVMVDGMEQNQRGKSRDEYVVKAPLPHTWVTAADHDYAAAAYGLGYGPERDRTVTHDRRVFFVRPGPSGEGYWIVTDFLTASDGRAHRYGAMFHLDAEGAEVDVAGGVATRNRGASNLAIYPVSPAGVVTRIVAGQEAPVVQGWIPRGGPYRCQPIPTALFDVEGSGVTALSYVLYPTPKGASSQVRGVDLMPAPDGIGLRVRFADGRTDLFAQAQEGGRERKFEGFTTDAEAALVRLDAQGRRKAVIVVKGKA</sequence>
<feature type="domain" description="Heparin-sulfate lyase N-terminal" evidence="6">
    <location>
        <begin position="6"/>
        <end position="369"/>
    </location>
</feature>
<dbReference type="AlphaFoldDB" id="A0A1F6CCV1"/>
<keyword evidence="2" id="KW-0732">Signal</keyword>
<proteinExistence type="predicted"/>
<dbReference type="Pfam" id="PF07940">
    <property type="entry name" value="Hepar_II_III_C"/>
    <property type="match status" value="1"/>
</dbReference>
<comment type="subcellular location">
    <subcellularLocation>
        <location evidence="1">Periplasm</location>
    </subcellularLocation>
</comment>
<gene>
    <name evidence="7" type="ORF">A3F84_25225</name>
</gene>
<dbReference type="GO" id="GO:0042597">
    <property type="term" value="C:periplasmic space"/>
    <property type="evidence" value="ECO:0007669"/>
    <property type="project" value="UniProtKB-SubCell"/>
</dbReference>
<name>A0A1F6CCV1_HANXR</name>
<dbReference type="GO" id="GO:0016829">
    <property type="term" value="F:lyase activity"/>
    <property type="evidence" value="ECO:0007669"/>
    <property type="project" value="UniProtKB-KW"/>
</dbReference>
<dbReference type="EMBL" id="MFKF01000277">
    <property type="protein sequence ID" value="OGG47026.1"/>
    <property type="molecule type" value="Genomic_DNA"/>
</dbReference>
<evidence type="ECO:0000256" key="3">
    <source>
        <dbReference type="ARBA" id="ARBA00022764"/>
    </source>
</evidence>
<dbReference type="Gene3D" id="2.70.98.70">
    <property type="match status" value="1"/>
</dbReference>
<evidence type="ECO:0000259" key="5">
    <source>
        <dbReference type="Pfam" id="PF07940"/>
    </source>
</evidence>
<evidence type="ECO:0000313" key="8">
    <source>
        <dbReference type="Proteomes" id="UP000178606"/>
    </source>
</evidence>
<evidence type="ECO:0000256" key="1">
    <source>
        <dbReference type="ARBA" id="ARBA00004418"/>
    </source>
</evidence>
<dbReference type="PANTHER" id="PTHR39210:SF1">
    <property type="entry name" value="HEPARIN-SULFATE LYASE"/>
    <property type="match status" value="1"/>
</dbReference>